<reference evidence="2 3" key="1">
    <citation type="journal article" date="2018" name="BMC Genomics">
        <title>The genome of Naegleria lovaniensis, the basis for a comparative approach to unravel pathogenicity factors of the human pathogenic amoeba N. fowleri.</title>
        <authorList>
            <person name="Liechti N."/>
            <person name="Schurch N."/>
            <person name="Bruggmann R."/>
            <person name="Wittwer M."/>
        </authorList>
    </citation>
    <scope>NUCLEOTIDE SEQUENCE [LARGE SCALE GENOMIC DNA]</scope>
    <source>
        <strain evidence="2 3">ATCC 30569</strain>
    </source>
</reference>
<feature type="compositionally biased region" description="Low complexity" evidence="1">
    <location>
        <begin position="79"/>
        <end position="94"/>
    </location>
</feature>
<dbReference type="RefSeq" id="XP_044542888.1">
    <property type="nucleotide sequence ID" value="XM_044687499.1"/>
</dbReference>
<evidence type="ECO:0000313" key="3">
    <source>
        <dbReference type="Proteomes" id="UP000816034"/>
    </source>
</evidence>
<protein>
    <submittedName>
        <fullName evidence="2">Uncharacterized protein</fullName>
    </submittedName>
</protein>
<accession>A0AA88KEI0</accession>
<feature type="compositionally biased region" description="Low complexity" evidence="1">
    <location>
        <begin position="108"/>
        <end position="150"/>
    </location>
</feature>
<gene>
    <name evidence="2" type="ORF">C9374_011803</name>
</gene>
<evidence type="ECO:0000256" key="1">
    <source>
        <dbReference type="SAM" id="MobiDB-lite"/>
    </source>
</evidence>
<organism evidence="2 3">
    <name type="scientific">Naegleria lovaniensis</name>
    <name type="common">Amoeba</name>
    <dbReference type="NCBI Taxonomy" id="51637"/>
    <lineage>
        <taxon>Eukaryota</taxon>
        <taxon>Discoba</taxon>
        <taxon>Heterolobosea</taxon>
        <taxon>Tetramitia</taxon>
        <taxon>Eutetramitia</taxon>
        <taxon>Vahlkampfiidae</taxon>
        <taxon>Naegleria</taxon>
    </lineage>
</organism>
<proteinExistence type="predicted"/>
<sequence>MPSDPSSSSSTTTTTASPIPCPLPPPIEQCKYSFEMDHAMFGTSRDQWTSPSPYRSFYDDPLSSPSSLLGTGQKGEGHSSSSSSVSTTPSVESSWNQNNQGSMNQFPNMGNNGMMMNSGQNSSTIMNTNNNNNNTNGNIASNNTTNYNTKSNDDDDVNL</sequence>
<dbReference type="AlphaFoldDB" id="A0AA88KEI0"/>
<feature type="compositionally biased region" description="Polar residues" evidence="1">
    <location>
        <begin position="95"/>
        <end position="107"/>
    </location>
</feature>
<feature type="compositionally biased region" description="Polar residues" evidence="1">
    <location>
        <begin position="44"/>
        <end position="53"/>
    </location>
</feature>
<feature type="region of interest" description="Disordered" evidence="1">
    <location>
        <begin position="1"/>
        <end position="28"/>
    </location>
</feature>
<evidence type="ECO:0000313" key="2">
    <source>
        <dbReference type="EMBL" id="KAG2373714.1"/>
    </source>
</evidence>
<dbReference type="GeneID" id="68104257"/>
<keyword evidence="3" id="KW-1185">Reference proteome</keyword>
<dbReference type="EMBL" id="PYSW02000051">
    <property type="protein sequence ID" value="KAG2373714.1"/>
    <property type="molecule type" value="Genomic_DNA"/>
</dbReference>
<name>A0AA88KEI0_NAELO</name>
<comment type="caution">
    <text evidence="2">The sequence shown here is derived from an EMBL/GenBank/DDBJ whole genome shotgun (WGS) entry which is preliminary data.</text>
</comment>
<feature type="compositionally biased region" description="Low complexity" evidence="1">
    <location>
        <begin position="1"/>
        <end position="18"/>
    </location>
</feature>
<feature type="region of interest" description="Disordered" evidence="1">
    <location>
        <begin position="43"/>
        <end position="159"/>
    </location>
</feature>
<dbReference type="Proteomes" id="UP000816034">
    <property type="component" value="Unassembled WGS sequence"/>
</dbReference>